<gene>
    <name evidence="4" type="ORF">AMELA_G00087410</name>
</gene>
<keyword evidence="1" id="KW-1133">Transmembrane helix</keyword>
<evidence type="ECO:0000313" key="5">
    <source>
        <dbReference type="Proteomes" id="UP000593565"/>
    </source>
</evidence>
<accession>A0A7J6AYR7</accession>
<dbReference type="InterPro" id="IPR036116">
    <property type="entry name" value="FN3_sf"/>
</dbReference>
<dbReference type="PANTHER" id="PTHR20859">
    <property type="entry name" value="INTERFERON/INTERLEUKIN RECEPTOR"/>
    <property type="match status" value="1"/>
</dbReference>
<dbReference type="EMBL" id="JAAGNN010000007">
    <property type="protein sequence ID" value="KAF4086708.1"/>
    <property type="molecule type" value="Genomic_DNA"/>
</dbReference>
<comment type="caution">
    <text evidence="4">The sequence shown here is derived from an EMBL/GenBank/DDBJ whole genome shotgun (WGS) entry which is preliminary data.</text>
</comment>
<reference evidence="4 5" key="1">
    <citation type="submission" date="2020-02" db="EMBL/GenBank/DDBJ databases">
        <title>A chromosome-scale genome assembly of the black bullhead catfish (Ameiurus melas).</title>
        <authorList>
            <person name="Wen M."/>
            <person name="Zham M."/>
            <person name="Cabau C."/>
            <person name="Klopp C."/>
            <person name="Donnadieu C."/>
            <person name="Roques C."/>
            <person name="Bouchez O."/>
            <person name="Lampietro C."/>
            <person name="Jouanno E."/>
            <person name="Herpin A."/>
            <person name="Louis A."/>
            <person name="Berthelot C."/>
            <person name="Parey E."/>
            <person name="Roest-Crollius H."/>
            <person name="Braasch I."/>
            <person name="Postlethwait J."/>
            <person name="Robinson-Rechavi M."/>
            <person name="Echchiki A."/>
            <person name="Begum T."/>
            <person name="Montfort J."/>
            <person name="Schartl M."/>
            <person name="Bobe J."/>
            <person name="Guiguen Y."/>
        </authorList>
    </citation>
    <scope>NUCLEOTIDE SEQUENCE [LARGE SCALE GENOMIC DNA]</scope>
    <source>
        <strain evidence="4">M_S1</strain>
        <tissue evidence="4">Blood</tissue>
    </source>
</reference>
<proteinExistence type="predicted"/>
<dbReference type="AlphaFoldDB" id="A0A7J6AYR7"/>
<feature type="transmembrane region" description="Helical" evidence="1">
    <location>
        <begin position="235"/>
        <end position="258"/>
    </location>
</feature>
<dbReference type="GO" id="GO:0004896">
    <property type="term" value="F:cytokine receptor activity"/>
    <property type="evidence" value="ECO:0007669"/>
    <property type="project" value="TreeGrafter"/>
</dbReference>
<organism evidence="4 5">
    <name type="scientific">Ameiurus melas</name>
    <name type="common">Black bullhead</name>
    <name type="synonym">Silurus melas</name>
    <dbReference type="NCBI Taxonomy" id="219545"/>
    <lineage>
        <taxon>Eukaryota</taxon>
        <taxon>Metazoa</taxon>
        <taxon>Chordata</taxon>
        <taxon>Craniata</taxon>
        <taxon>Vertebrata</taxon>
        <taxon>Euteleostomi</taxon>
        <taxon>Actinopterygii</taxon>
        <taxon>Neopterygii</taxon>
        <taxon>Teleostei</taxon>
        <taxon>Ostariophysi</taxon>
        <taxon>Siluriformes</taxon>
        <taxon>Ictaluridae</taxon>
        <taxon>Ameiurus</taxon>
    </lineage>
</organism>
<dbReference type="SUPFAM" id="SSF49265">
    <property type="entry name" value="Fibronectin type III"/>
    <property type="match status" value="2"/>
</dbReference>
<feature type="domain" description="Fibronectin type-III" evidence="3">
    <location>
        <begin position="34"/>
        <end position="130"/>
    </location>
</feature>
<keyword evidence="5" id="KW-1185">Reference proteome</keyword>
<dbReference type="Pfam" id="PF01108">
    <property type="entry name" value="Tissue_fac"/>
    <property type="match status" value="1"/>
</dbReference>
<dbReference type="PANTHER" id="PTHR20859:SF53">
    <property type="entry name" value="INTERLEUKIN-22 RECEPTOR SUBUNIT ALPHA-1"/>
    <property type="match status" value="1"/>
</dbReference>
<dbReference type="CDD" id="cd00063">
    <property type="entry name" value="FN3"/>
    <property type="match status" value="1"/>
</dbReference>
<sequence length="283" mass="31744">MRSARMNCTRQHGILIVWTIFLFLIQEVHCSLTSPQNLSIVSFNLEHKLTWTPGPGTAAVTHFRVQSYNQKRKLWISVKSCSDLQIGESCDLTTTFKETFGHYQARVQAFSQDQESNWTTSKFFTPLVDTTLGPPLVSLTGCGNCLLLKLSPPLRVEQKHDPLTYLYQGYTVNVSRTRDKAQFVMKASNGENLINYLEPGVEYCITAITVTSFKNLALPSDPQCTYTSSQPLNTVALFLSALCAVFLLVLLLCGALIYTGQFGNFHTPLLRALVSFLPFLERK</sequence>
<dbReference type="GO" id="GO:0005886">
    <property type="term" value="C:plasma membrane"/>
    <property type="evidence" value="ECO:0007669"/>
    <property type="project" value="TreeGrafter"/>
</dbReference>
<keyword evidence="2" id="KW-0732">Signal</keyword>
<keyword evidence="1" id="KW-0472">Membrane</keyword>
<dbReference type="InterPro" id="IPR013783">
    <property type="entry name" value="Ig-like_fold"/>
</dbReference>
<keyword evidence="1" id="KW-0812">Transmembrane</keyword>
<dbReference type="InterPro" id="IPR050650">
    <property type="entry name" value="Type-II_Cytokine-TF_Rcpt"/>
</dbReference>
<evidence type="ECO:0000256" key="2">
    <source>
        <dbReference type="SAM" id="SignalP"/>
    </source>
</evidence>
<dbReference type="Gene3D" id="2.60.40.10">
    <property type="entry name" value="Immunoglobulins"/>
    <property type="match status" value="1"/>
</dbReference>
<dbReference type="Pfam" id="PF09294">
    <property type="entry name" value="Interfer-bind"/>
    <property type="match status" value="1"/>
</dbReference>
<feature type="signal peptide" evidence="2">
    <location>
        <begin position="1"/>
        <end position="30"/>
    </location>
</feature>
<dbReference type="Proteomes" id="UP000593565">
    <property type="component" value="Unassembled WGS sequence"/>
</dbReference>
<dbReference type="InterPro" id="IPR015373">
    <property type="entry name" value="Interferon/interleukin_rcp_dom"/>
</dbReference>
<dbReference type="PROSITE" id="PS50853">
    <property type="entry name" value="FN3"/>
    <property type="match status" value="1"/>
</dbReference>
<evidence type="ECO:0000313" key="4">
    <source>
        <dbReference type="EMBL" id="KAF4086708.1"/>
    </source>
</evidence>
<feature type="chain" id="PRO_5029823285" description="Fibronectin type-III domain-containing protein" evidence="2">
    <location>
        <begin position="31"/>
        <end position="283"/>
    </location>
</feature>
<name>A0A7J6AYR7_AMEME</name>
<evidence type="ECO:0000256" key="1">
    <source>
        <dbReference type="SAM" id="Phobius"/>
    </source>
</evidence>
<protein>
    <recommendedName>
        <fullName evidence="3">Fibronectin type-III domain-containing protein</fullName>
    </recommendedName>
</protein>
<evidence type="ECO:0000259" key="3">
    <source>
        <dbReference type="PROSITE" id="PS50853"/>
    </source>
</evidence>
<dbReference type="InterPro" id="IPR003961">
    <property type="entry name" value="FN3_dom"/>
</dbReference>